<name>A0ABQ4NN54_9RHOB</name>
<dbReference type="Proteomes" id="UP000786693">
    <property type="component" value="Unassembled WGS sequence"/>
</dbReference>
<keyword evidence="3" id="KW-1185">Reference proteome</keyword>
<evidence type="ECO:0008006" key="4">
    <source>
        <dbReference type="Google" id="ProtNLM"/>
    </source>
</evidence>
<dbReference type="SUPFAM" id="SSF55298">
    <property type="entry name" value="YjgF-like"/>
    <property type="match status" value="1"/>
</dbReference>
<dbReference type="InterPro" id="IPR006175">
    <property type="entry name" value="YjgF/YER057c/UK114"/>
</dbReference>
<dbReference type="PANTHER" id="PTHR11803:SF58">
    <property type="entry name" value="PROTEIN HMF1-RELATED"/>
    <property type="match status" value="1"/>
</dbReference>
<dbReference type="RefSeq" id="WP_220749174.1">
    <property type="nucleotide sequence ID" value="NZ_BPFH01000004.1"/>
</dbReference>
<comment type="caution">
    <text evidence="2">The sequence shown here is derived from an EMBL/GenBank/DDBJ whole genome shotgun (WGS) entry which is preliminary data.</text>
</comment>
<evidence type="ECO:0000313" key="3">
    <source>
        <dbReference type="Proteomes" id="UP000786693"/>
    </source>
</evidence>
<dbReference type="InterPro" id="IPR035959">
    <property type="entry name" value="RutC-like_sf"/>
</dbReference>
<gene>
    <name evidence="2" type="ORF">JANAI62_22920</name>
</gene>
<proteinExistence type="inferred from homology"/>
<accession>A0ABQ4NN54</accession>
<organism evidence="2 3">
    <name type="scientific">Jannaschia pagri</name>
    <dbReference type="NCBI Taxonomy" id="2829797"/>
    <lineage>
        <taxon>Bacteria</taxon>
        <taxon>Pseudomonadati</taxon>
        <taxon>Pseudomonadota</taxon>
        <taxon>Alphaproteobacteria</taxon>
        <taxon>Rhodobacterales</taxon>
        <taxon>Roseobacteraceae</taxon>
        <taxon>Jannaschia</taxon>
    </lineage>
</organism>
<evidence type="ECO:0000313" key="2">
    <source>
        <dbReference type="EMBL" id="GIT95669.1"/>
    </source>
</evidence>
<dbReference type="CDD" id="cd00448">
    <property type="entry name" value="YjgF_YER057c_UK114_family"/>
    <property type="match status" value="1"/>
</dbReference>
<sequence>MMRINLNPPGLWPSLGFPMQQGVIEPAGRRVHLTGQVAWDAEGHILHPGDAGAQTHAALDNVARVLAAAGGTLDDLVSMTTYLVKASDWPAVSAARAARFKPDFGPVSTAIVVEALADPALLVELECIAVIPDDRVAATTGATP</sequence>
<dbReference type="PANTHER" id="PTHR11803">
    <property type="entry name" value="2-IMINOBUTANOATE/2-IMINOPROPANOATE DEAMINASE RIDA"/>
    <property type="match status" value="1"/>
</dbReference>
<dbReference type="EMBL" id="BPFH01000004">
    <property type="protein sequence ID" value="GIT95669.1"/>
    <property type="molecule type" value="Genomic_DNA"/>
</dbReference>
<dbReference type="Pfam" id="PF01042">
    <property type="entry name" value="Ribonuc_L-PSP"/>
    <property type="match status" value="1"/>
</dbReference>
<comment type="similarity">
    <text evidence="1">Belongs to the RutC family.</text>
</comment>
<reference evidence="2 3" key="1">
    <citation type="submission" date="2021-05" db="EMBL/GenBank/DDBJ databases">
        <title>Bacteria Genome sequencing.</title>
        <authorList>
            <person name="Takabe Y."/>
            <person name="Nakajima Y."/>
            <person name="Suzuki S."/>
            <person name="Shiozaki T."/>
        </authorList>
    </citation>
    <scope>NUCLEOTIDE SEQUENCE [LARGE SCALE GENOMIC DNA]</scope>
    <source>
        <strain evidence="2 3">AI_62</strain>
    </source>
</reference>
<protein>
    <recommendedName>
        <fullName evidence="4">Enamine deaminase RidA, house cleaning of reactive enamine intermediates, YjgF/YER057c/UK114 family</fullName>
    </recommendedName>
</protein>
<evidence type="ECO:0000256" key="1">
    <source>
        <dbReference type="ARBA" id="ARBA00010552"/>
    </source>
</evidence>
<dbReference type="Gene3D" id="3.30.1330.40">
    <property type="entry name" value="RutC-like"/>
    <property type="match status" value="1"/>
</dbReference>